<dbReference type="PROSITE" id="PS50127">
    <property type="entry name" value="UBC_2"/>
    <property type="match status" value="1"/>
</dbReference>
<sequence length="264" mass="28506">MATRTASKRLAREYKSIQDTPVPYITAKPNEANILEWHYVLEGPPDTPYFGGQYHGILKFPADYPYAPPSIRMLTPSGRFQPGMRLCLSISDYHPKSWNPAWSVSTILTGLMSFMVSDEHTAGSITTSAETKKQLARASRKFNNTNNSQFKEVFPELVEANRLVLENPEGNTTVTPTPAAATPATAPTTTTPTTTNTTNTSTTPESAKAPAPAPVGSVPAASDPGASRPSGGDNHNNNGMSLSQKIIFVSVLFVSWVIASRMFS</sequence>
<evidence type="ECO:0000256" key="8">
    <source>
        <dbReference type="ARBA" id="ARBA00022840"/>
    </source>
</evidence>
<keyword evidence="7" id="KW-0256">Endoplasmic reticulum</keyword>
<evidence type="ECO:0000256" key="13">
    <source>
        <dbReference type="ARBA" id="ARBA00042181"/>
    </source>
</evidence>
<evidence type="ECO:0000256" key="2">
    <source>
        <dbReference type="ARBA" id="ARBA00012486"/>
    </source>
</evidence>
<feature type="compositionally biased region" description="Low complexity" evidence="15">
    <location>
        <begin position="171"/>
        <end position="224"/>
    </location>
</feature>
<comment type="subcellular location">
    <subcellularLocation>
        <location evidence="1">Endoplasmic reticulum membrane</location>
    </subcellularLocation>
</comment>
<keyword evidence="19" id="KW-1185">Reference proteome</keyword>
<organism evidence="18 19">
    <name type="scientific">Magnusiomyces paraingens</name>
    <dbReference type="NCBI Taxonomy" id="2606893"/>
    <lineage>
        <taxon>Eukaryota</taxon>
        <taxon>Fungi</taxon>
        <taxon>Dikarya</taxon>
        <taxon>Ascomycota</taxon>
        <taxon>Saccharomycotina</taxon>
        <taxon>Dipodascomycetes</taxon>
        <taxon>Dipodascales</taxon>
        <taxon>Dipodascaceae</taxon>
        <taxon>Magnusiomyces</taxon>
    </lineage>
</organism>
<evidence type="ECO:0000256" key="6">
    <source>
        <dbReference type="ARBA" id="ARBA00022786"/>
    </source>
</evidence>
<protein>
    <recommendedName>
        <fullName evidence="11">Ubiquitin-conjugating enzyme E2 6</fullName>
        <ecNumber evidence="2">2.3.2.23</ecNumber>
    </recommendedName>
    <alternativeName>
        <fullName evidence="13">E2 ubiquitin-conjugating enzyme 6</fullName>
    </alternativeName>
    <alternativeName>
        <fullName evidence="14">Ubiquitin carrier protein UBC6</fullName>
    </alternativeName>
    <alternativeName>
        <fullName evidence="12">Ubiquitin-protein ligase UBC6</fullName>
    </alternativeName>
</protein>
<dbReference type="SUPFAM" id="SSF54495">
    <property type="entry name" value="UBC-like"/>
    <property type="match status" value="1"/>
</dbReference>
<dbReference type="EMBL" id="CABVLU010000002">
    <property type="protein sequence ID" value="VVT51935.1"/>
    <property type="molecule type" value="Genomic_DNA"/>
</dbReference>
<dbReference type="SMART" id="SM00212">
    <property type="entry name" value="UBCc"/>
    <property type="match status" value="1"/>
</dbReference>
<keyword evidence="3" id="KW-0808">Transferase</keyword>
<name>A0A5E8BT94_9ASCO</name>
<feature type="transmembrane region" description="Helical" evidence="16">
    <location>
        <begin position="246"/>
        <end position="263"/>
    </location>
</feature>
<feature type="region of interest" description="Disordered" evidence="15">
    <location>
        <begin position="168"/>
        <end position="238"/>
    </location>
</feature>
<dbReference type="OrthoDB" id="1158011at2759"/>
<evidence type="ECO:0000256" key="3">
    <source>
        <dbReference type="ARBA" id="ARBA00022679"/>
    </source>
</evidence>
<dbReference type="AlphaFoldDB" id="A0A5E8BT94"/>
<reference evidence="18 19" key="1">
    <citation type="submission" date="2019-09" db="EMBL/GenBank/DDBJ databases">
        <authorList>
            <person name="Brejova B."/>
        </authorList>
    </citation>
    <scope>NUCLEOTIDE SEQUENCE [LARGE SCALE GENOMIC DNA]</scope>
</reference>
<dbReference type="GeneID" id="43582080"/>
<evidence type="ECO:0000256" key="10">
    <source>
        <dbReference type="ARBA" id="ARBA00023136"/>
    </source>
</evidence>
<keyword evidence="10 16" id="KW-0472">Membrane</keyword>
<dbReference type="CDD" id="cd23799">
    <property type="entry name" value="UBCc_UBE2J"/>
    <property type="match status" value="1"/>
</dbReference>
<dbReference type="Pfam" id="PF00179">
    <property type="entry name" value="UQ_con"/>
    <property type="match status" value="1"/>
</dbReference>
<dbReference type="GO" id="GO:0005524">
    <property type="term" value="F:ATP binding"/>
    <property type="evidence" value="ECO:0007669"/>
    <property type="project" value="UniProtKB-KW"/>
</dbReference>
<dbReference type="InterPro" id="IPR050113">
    <property type="entry name" value="Ub_conjugating_enzyme"/>
</dbReference>
<proteinExistence type="predicted"/>
<evidence type="ECO:0000256" key="5">
    <source>
        <dbReference type="ARBA" id="ARBA00022741"/>
    </source>
</evidence>
<dbReference type="RefSeq" id="XP_031853871.1">
    <property type="nucleotide sequence ID" value="XM_031997980.1"/>
</dbReference>
<dbReference type="PANTHER" id="PTHR24067">
    <property type="entry name" value="UBIQUITIN-CONJUGATING ENZYME E2"/>
    <property type="match status" value="1"/>
</dbReference>
<gene>
    <name evidence="18" type="ORF">SAPINGB_P003262</name>
</gene>
<evidence type="ECO:0000256" key="14">
    <source>
        <dbReference type="ARBA" id="ARBA00042191"/>
    </source>
</evidence>
<dbReference type="Proteomes" id="UP000398389">
    <property type="component" value="Unassembled WGS sequence"/>
</dbReference>
<evidence type="ECO:0000256" key="16">
    <source>
        <dbReference type="SAM" id="Phobius"/>
    </source>
</evidence>
<evidence type="ECO:0000256" key="9">
    <source>
        <dbReference type="ARBA" id="ARBA00022989"/>
    </source>
</evidence>
<dbReference type="EC" id="2.3.2.23" evidence="2"/>
<evidence type="ECO:0000256" key="11">
    <source>
        <dbReference type="ARBA" id="ARBA00039885"/>
    </source>
</evidence>
<keyword evidence="6" id="KW-0833">Ubl conjugation pathway</keyword>
<evidence type="ECO:0000259" key="17">
    <source>
        <dbReference type="PROSITE" id="PS50127"/>
    </source>
</evidence>
<keyword evidence="9 16" id="KW-1133">Transmembrane helix</keyword>
<accession>A0A5E8BT94</accession>
<dbReference type="InterPro" id="IPR016135">
    <property type="entry name" value="UBQ-conjugating_enzyme/RWD"/>
</dbReference>
<keyword evidence="8" id="KW-0067">ATP-binding</keyword>
<evidence type="ECO:0000256" key="7">
    <source>
        <dbReference type="ARBA" id="ARBA00022824"/>
    </source>
</evidence>
<evidence type="ECO:0000256" key="12">
    <source>
        <dbReference type="ARBA" id="ARBA00041570"/>
    </source>
</evidence>
<evidence type="ECO:0000256" key="1">
    <source>
        <dbReference type="ARBA" id="ARBA00004586"/>
    </source>
</evidence>
<dbReference type="Gene3D" id="3.10.110.10">
    <property type="entry name" value="Ubiquitin Conjugating Enzyme"/>
    <property type="match status" value="1"/>
</dbReference>
<evidence type="ECO:0000313" key="18">
    <source>
        <dbReference type="EMBL" id="VVT51935.1"/>
    </source>
</evidence>
<dbReference type="FunFam" id="3.10.110.10:FF:000023">
    <property type="entry name" value="Ubiquitin-conjugating enzyme E2 J2"/>
    <property type="match status" value="1"/>
</dbReference>
<dbReference type="GO" id="GO:0005789">
    <property type="term" value="C:endoplasmic reticulum membrane"/>
    <property type="evidence" value="ECO:0007669"/>
    <property type="project" value="UniProtKB-SubCell"/>
</dbReference>
<evidence type="ECO:0000313" key="19">
    <source>
        <dbReference type="Proteomes" id="UP000398389"/>
    </source>
</evidence>
<evidence type="ECO:0000256" key="4">
    <source>
        <dbReference type="ARBA" id="ARBA00022692"/>
    </source>
</evidence>
<keyword evidence="5" id="KW-0547">Nucleotide-binding</keyword>
<keyword evidence="4 16" id="KW-0812">Transmembrane</keyword>
<feature type="domain" description="UBC core" evidence="17">
    <location>
        <begin position="5"/>
        <end position="155"/>
    </location>
</feature>
<evidence type="ECO:0000256" key="15">
    <source>
        <dbReference type="SAM" id="MobiDB-lite"/>
    </source>
</evidence>
<dbReference type="GO" id="GO:0061631">
    <property type="term" value="F:ubiquitin conjugating enzyme activity"/>
    <property type="evidence" value="ECO:0007669"/>
    <property type="project" value="UniProtKB-EC"/>
</dbReference>
<dbReference type="InterPro" id="IPR000608">
    <property type="entry name" value="UBC"/>
</dbReference>